<keyword evidence="3" id="KW-0539">Nucleus</keyword>
<dbReference type="PANTHER" id="PTHR31314:SF113">
    <property type="entry name" value="MYB FAMILY TRANSCRIPTION FACTOR MPH1"/>
    <property type="match status" value="1"/>
</dbReference>
<dbReference type="RefSeq" id="XP_010927105.1">
    <property type="nucleotide sequence ID" value="XM_010928803.3"/>
</dbReference>
<dbReference type="InParanoid" id="A0A6I9RI13"/>
<evidence type="ECO:0000313" key="7">
    <source>
        <dbReference type="RefSeq" id="XP_010927105.1"/>
    </source>
</evidence>
<dbReference type="AlphaFoldDB" id="A0A6I9RI13"/>
<dbReference type="Pfam" id="PF00249">
    <property type="entry name" value="Myb_DNA-binding"/>
    <property type="match status" value="1"/>
</dbReference>
<evidence type="ECO:0000256" key="4">
    <source>
        <dbReference type="SAM" id="MobiDB-lite"/>
    </source>
</evidence>
<dbReference type="InterPro" id="IPR001005">
    <property type="entry name" value="SANT/Myb"/>
</dbReference>
<dbReference type="InterPro" id="IPR006447">
    <property type="entry name" value="Myb_dom_plants"/>
</dbReference>
<evidence type="ECO:0000256" key="2">
    <source>
        <dbReference type="ARBA" id="ARBA00023163"/>
    </source>
</evidence>
<feature type="region of interest" description="Disordered" evidence="4">
    <location>
        <begin position="207"/>
        <end position="252"/>
    </location>
</feature>
<dbReference type="PANTHER" id="PTHR31314">
    <property type="entry name" value="MYB FAMILY TRANSCRIPTION FACTOR PHL7-LIKE"/>
    <property type="match status" value="1"/>
</dbReference>
<organism evidence="6 7">
    <name type="scientific">Elaeis guineensis var. tenera</name>
    <name type="common">Oil palm</name>
    <dbReference type="NCBI Taxonomy" id="51953"/>
    <lineage>
        <taxon>Eukaryota</taxon>
        <taxon>Viridiplantae</taxon>
        <taxon>Streptophyta</taxon>
        <taxon>Embryophyta</taxon>
        <taxon>Tracheophyta</taxon>
        <taxon>Spermatophyta</taxon>
        <taxon>Magnoliopsida</taxon>
        <taxon>Liliopsida</taxon>
        <taxon>Arecaceae</taxon>
        <taxon>Arecoideae</taxon>
        <taxon>Cocoseae</taxon>
        <taxon>Elaeidinae</taxon>
        <taxon>Elaeis</taxon>
    </lineage>
</organism>
<dbReference type="OrthoDB" id="551907at2759"/>
<reference evidence="7" key="1">
    <citation type="submission" date="2025-08" db="UniProtKB">
        <authorList>
            <consortium name="RefSeq"/>
        </authorList>
    </citation>
    <scope>IDENTIFICATION</scope>
</reference>
<dbReference type="Gene3D" id="1.10.10.60">
    <property type="entry name" value="Homeodomain-like"/>
    <property type="match status" value="1"/>
</dbReference>
<dbReference type="FunFam" id="1.10.10.60:FF:000002">
    <property type="entry name" value="Myb family transcription factor"/>
    <property type="match status" value="1"/>
</dbReference>
<dbReference type="GO" id="GO:0003700">
    <property type="term" value="F:DNA-binding transcription factor activity"/>
    <property type="evidence" value="ECO:0007669"/>
    <property type="project" value="InterPro"/>
</dbReference>
<evidence type="ECO:0000313" key="6">
    <source>
        <dbReference type="Proteomes" id="UP000504607"/>
    </source>
</evidence>
<protein>
    <submittedName>
        <fullName evidence="7">Myb family transcription factor At1g14600</fullName>
    </submittedName>
</protein>
<dbReference type="InterPro" id="IPR009057">
    <property type="entry name" value="Homeodomain-like_sf"/>
</dbReference>
<dbReference type="GO" id="GO:0003677">
    <property type="term" value="F:DNA binding"/>
    <property type="evidence" value="ECO:0007669"/>
    <property type="project" value="InterPro"/>
</dbReference>
<feature type="domain" description="Myb-like" evidence="5">
    <location>
        <begin position="19"/>
        <end position="70"/>
    </location>
</feature>
<evidence type="ECO:0000256" key="1">
    <source>
        <dbReference type="ARBA" id="ARBA00023015"/>
    </source>
</evidence>
<dbReference type="InterPro" id="IPR046955">
    <property type="entry name" value="PHR1-like"/>
</dbReference>
<gene>
    <name evidence="7" type="primary">LOC105049224</name>
</gene>
<name>A0A6I9RI13_ELAGV</name>
<proteinExistence type="predicted"/>
<keyword evidence="1" id="KW-0805">Transcription regulation</keyword>
<evidence type="ECO:0000259" key="5">
    <source>
        <dbReference type="Pfam" id="PF00249"/>
    </source>
</evidence>
<dbReference type="FunCoup" id="A0A6I9RI13">
    <property type="interactions" value="88"/>
</dbReference>
<dbReference type="Proteomes" id="UP000504607">
    <property type="component" value="Chromosome 7"/>
</dbReference>
<keyword evidence="6" id="KW-1185">Reference proteome</keyword>
<dbReference type="RefSeq" id="XP_073117442.1">
    <property type="nucleotide sequence ID" value="XM_073261341.1"/>
</dbReference>
<evidence type="ECO:0000256" key="3">
    <source>
        <dbReference type="ARBA" id="ARBA00023242"/>
    </source>
</evidence>
<accession>A0A6I9RI13</accession>
<dbReference type="GeneID" id="105049224"/>
<keyword evidence="2" id="KW-0804">Transcription</keyword>
<dbReference type="NCBIfam" id="TIGR01557">
    <property type="entry name" value="myb_SHAQKYF"/>
    <property type="match status" value="1"/>
</dbReference>
<dbReference type="SUPFAM" id="SSF46689">
    <property type="entry name" value="Homeodomain-like"/>
    <property type="match status" value="1"/>
</dbReference>
<sequence length="252" mass="29092">MRSFERRGVRQYNRSEAPRMRWTEELHRHFVEAINCLGGQKKATPKRILQLMGVKELSISHVKSHLQMYRSMSNHANLNDFPSMMNLNKQKRVQRCNVDAYNSSNCAAPHLNCSLSHLQSIQIQSFDELMRDLAINNIAYDSKIDFRQTRDTASQHNQLLLASYTHERFSGLEGGWWRSDHVSQIEMPERKIDCELTLSSLNYQMQRGGEETSELGSSIESDTSEEFPMSKNTSHEKNHLNLELTISSPNCS</sequence>